<sequence length="390" mass="44649">MGRRTWQQSTLAGIHDTLRGQVDYGYDAEGRLLKHYEARQGHASRGFRYDAADNLVDEEQGSVAVRDNRLRQWQQLFMKYDAWGNLIRRRSGQYEQHFTWDAENRLITASGSGPQGRFTAHYHYDVLGRRTRKVVNSGQGEQETRFLWQGYRLLQEQQANGSRQTYVYDPAETWTPLARIDHQQDAAQGEIFWFSTDLNGAPLEVTDAEGAVRWSGQYGSFGEVSRQTEGFYRLSGLTSLHHQPLRYAGQYADRETGLHYNLFRYYDPQVGWFTVQDPAGLAGGWNLYQYAPNPLGWIDPFGLSFIDIIGDAAQKTGRKYQGAEIYKVSSKVKVGDVTFKNGDYFYIDNLHKDHYETFSSLDKSKGVFNLDGSYNERKSAKATKRKGPGC</sequence>
<proteinExistence type="predicted"/>
<reference evidence="3 4" key="1">
    <citation type="submission" date="2017-11" db="EMBL/GenBank/DDBJ databases">
        <title>Genome sequence of Pantoea cypripedii NE1.</title>
        <authorList>
            <person name="Nascimento F.X."/>
        </authorList>
    </citation>
    <scope>NUCLEOTIDE SEQUENCE [LARGE SCALE GENOMIC DNA]</scope>
    <source>
        <strain evidence="3 4">NE1</strain>
    </source>
</reference>
<evidence type="ECO:0000313" key="4">
    <source>
        <dbReference type="Proteomes" id="UP000502005"/>
    </source>
</evidence>
<dbReference type="Pfam" id="PF25023">
    <property type="entry name" value="TEN_YD-shell"/>
    <property type="match status" value="1"/>
</dbReference>
<dbReference type="EMBL" id="CP024768">
    <property type="protein sequence ID" value="QGY27417.1"/>
    <property type="molecule type" value="Genomic_DNA"/>
</dbReference>
<dbReference type="NCBIfam" id="TIGR03696">
    <property type="entry name" value="Rhs_assc_core"/>
    <property type="match status" value="1"/>
</dbReference>
<keyword evidence="1" id="KW-0677">Repeat</keyword>
<protein>
    <recommendedName>
        <fullName evidence="2">Teneurin-like YD-shell domain-containing protein</fullName>
    </recommendedName>
</protein>
<dbReference type="InterPro" id="IPR056823">
    <property type="entry name" value="TEN-like_YD-shell"/>
</dbReference>
<evidence type="ECO:0000256" key="1">
    <source>
        <dbReference type="ARBA" id="ARBA00022737"/>
    </source>
</evidence>
<evidence type="ECO:0000313" key="3">
    <source>
        <dbReference type="EMBL" id="QGY27417.1"/>
    </source>
</evidence>
<organism evidence="3 4">
    <name type="scientific">Pantoea cypripedii</name>
    <name type="common">Pectobacterium cypripedii</name>
    <name type="synonym">Erwinia cypripedii</name>
    <dbReference type="NCBI Taxonomy" id="55209"/>
    <lineage>
        <taxon>Bacteria</taxon>
        <taxon>Pseudomonadati</taxon>
        <taxon>Pseudomonadota</taxon>
        <taxon>Gammaproteobacteria</taxon>
        <taxon>Enterobacterales</taxon>
        <taxon>Erwiniaceae</taxon>
        <taxon>Pantoea</taxon>
    </lineage>
</organism>
<dbReference type="AlphaFoldDB" id="A0A6B9G0H1"/>
<name>A0A6B9G0H1_PANCY</name>
<dbReference type="PANTHER" id="PTHR32305">
    <property type="match status" value="1"/>
</dbReference>
<evidence type="ECO:0000259" key="2">
    <source>
        <dbReference type="Pfam" id="PF25023"/>
    </source>
</evidence>
<dbReference type="Proteomes" id="UP000502005">
    <property type="component" value="Chromosome"/>
</dbReference>
<gene>
    <name evidence="3" type="ORF">CUN67_00010</name>
</gene>
<feature type="domain" description="Teneurin-like YD-shell" evidence="2">
    <location>
        <begin position="16"/>
        <end position="277"/>
    </location>
</feature>
<dbReference type="PANTHER" id="PTHR32305:SF15">
    <property type="entry name" value="PROTEIN RHSA-RELATED"/>
    <property type="match status" value="1"/>
</dbReference>
<dbReference type="InterPro" id="IPR050708">
    <property type="entry name" value="T6SS_VgrG/RHS"/>
</dbReference>
<dbReference type="InterPro" id="IPR022385">
    <property type="entry name" value="Rhs_assc_core"/>
</dbReference>
<accession>A0A6B9G0H1</accession>
<dbReference type="Gene3D" id="2.180.10.10">
    <property type="entry name" value="RHS repeat-associated core"/>
    <property type="match status" value="1"/>
</dbReference>